<accession>A0ABU1FRW8</accession>
<dbReference type="EMBL" id="JAVKGT010000008">
    <property type="protein sequence ID" value="MDR5711389.1"/>
    <property type="molecule type" value="Genomic_DNA"/>
</dbReference>
<organism evidence="1 2">
    <name type="scientific">Nesterenkonia flava</name>
    <dbReference type="NCBI Taxonomy" id="469799"/>
    <lineage>
        <taxon>Bacteria</taxon>
        <taxon>Bacillati</taxon>
        <taxon>Actinomycetota</taxon>
        <taxon>Actinomycetes</taxon>
        <taxon>Micrococcales</taxon>
        <taxon>Micrococcaceae</taxon>
        <taxon>Nesterenkonia</taxon>
    </lineage>
</organism>
<gene>
    <name evidence="1" type="ORF">RH857_04475</name>
</gene>
<keyword evidence="2" id="KW-1185">Reference proteome</keyword>
<sequence length="133" mass="14857">MTVSQVLPGQPYPDVHGWEDLASHLTNGWSIVDPHHEYLRGKIVGNDATIIGRLRIGTDRVISTQLPDRYRPYDGRTQSSPSATVRGVGPAEVEVWSDRRVVLPHNVLYPGSRAQTYQGETFVFTITYPRGTV</sequence>
<dbReference type="Proteomes" id="UP001260872">
    <property type="component" value="Unassembled WGS sequence"/>
</dbReference>
<protein>
    <submittedName>
        <fullName evidence="1">Uncharacterized protein</fullName>
    </submittedName>
</protein>
<reference evidence="2" key="1">
    <citation type="submission" date="2023-07" db="EMBL/GenBank/DDBJ databases">
        <title>Description of three actinobacteria isolated from air of manufacturing shop in a pharmaceutical factory.</title>
        <authorList>
            <person name="Zhang D.-F."/>
        </authorList>
    </citation>
    <scope>NUCLEOTIDE SEQUENCE [LARGE SCALE GENOMIC DNA]</scope>
    <source>
        <strain evidence="2">CCTCC AB 207010</strain>
    </source>
</reference>
<comment type="caution">
    <text evidence="1">The sequence shown here is derived from an EMBL/GenBank/DDBJ whole genome shotgun (WGS) entry which is preliminary data.</text>
</comment>
<evidence type="ECO:0000313" key="1">
    <source>
        <dbReference type="EMBL" id="MDR5711389.1"/>
    </source>
</evidence>
<name>A0ABU1FRW8_9MICC</name>
<evidence type="ECO:0000313" key="2">
    <source>
        <dbReference type="Proteomes" id="UP001260872"/>
    </source>
</evidence>
<proteinExistence type="predicted"/>
<dbReference type="RefSeq" id="WP_310536771.1">
    <property type="nucleotide sequence ID" value="NZ_BAAAOC010000022.1"/>
</dbReference>